<name>A0A6A5DLG5_SCHHA</name>
<feature type="compositionally biased region" description="Low complexity" evidence="1">
    <location>
        <begin position="79"/>
        <end position="89"/>
    </location>
</feature>
<feature type="region of interest" description="Disordered" evidence="1">
    <location>
        <begin position="66"/>
        <end position="89"/>
    </location>
</feature>
<feature type="compositionally biased region" description="Basic residues" evidence="1">
    <location>
        <begin position="1"/>
        <end position="11"/>
    </location>
</feature>
<accession>A0A6A5DLG5</accession>
<sequence length="447" mass="50740">MIKKRKEKKRKTNENDRQKFQNKKKTDFSSTEFWMPLKSIKKESQFMLVLIDQEIDLLTEFNNSNRKQTNKREKHVKNSKPSNKPLNSNQLNLPMFMKIFWIEVILPSSDVQDSKLGNTGSVTQSPVLAATFGLILYDYYFSFYGVMRSGLHVYKPPFKLASFNSRTLMQIGQQIGLAMPLESLNIDDCYLSETRIQDSGEVLKTRSPSVALKNLFYVRFFRDPVTMSFGFVGAGVALSARDETAQIDWIPINSRLCAVRLEGSIKVRSRCEKRSLFVISAYAPTDSNPDAIKGGFYHQLTVLLQKVRSTDIVVLAGDLNAQVGHLGTDESRLGGRWRLVGRRTDNGDCLLGQQVYRHKRIDVSKLVAVPVATKYQTALGFAKHQIYKHCVSSGSLQLIEACQSTQDDQAVWCAADNYYYVFVVHTINMNIFALHDVPNDGDTSYHK</sequence>
<dbReference type="EMBL" id="AMPZ03000008">
    <property type="protein sequence ID" value="KAH9579467.1"/>
    <property type="molecule type" value="Genomic_DNA"/>
</dbReference>
<feature type="compositionally biased region" description="Basic residues" evidence="1">
    <location>
        <begin position="68"/>
        <end position="78"/>
    </location>
</feature>
<reference evidence="2" key="2">
    <citation type="journal article" date="2019" name="Gigascience">
        <title>High-quality Schistosoma haematobium genome achieved by single-molecule and long-range sequencing.</title>
        <authorList>
            <person name="Stroehlein A.J."/>
            <person name="Korhonen P.K."/>
            <person name="Chong T.M."/>
            <person name="Lim Y.L."/>
            <person name="Chan K.G."/>
            <person name="Webster B."/>
            <person name="Rollinson D."/>
            <person name="Brindley P.J."/>
            <person name="Gasser R.B."/>
            <person name="Young N.D."/>
        </authorList>
    </citation>
    <scope>NUCLEOTIDE SEQUENCE</scope>
</reference>
<evidence type="ECO:0000256" key="1">
    <source>
        <dbReference type="SAM" id="MobiDB-lite"/>
    </source>
</evidence>
<dbReference type="SUPFAM" id="SSF56219">
    <property type="entry name" value="DNase I-like"/>
    <property type="match status" value="1"/>
</dbReference>
<feature type="region of interest" description="Disordered" evidence="1">
    <location>
        <begin position="1"/>
        <end position="25"/>
    </location>
</feature>
<dbReference type="Gene3D" id="3.60.10.10">
    <property type="entry name" value="Endonuclease/exonuclease/phosphatase"/>
    <property type="match status" value="1"/>
</dbReference>
<gene>
    <name evidence="2" type="ORF">MS3_00009607</name>
</gene>
<protein>
    <submittedName>
        <fullName evidence="2">Uncharacterized protein</fullName>
    </submittedName>
</protein>
<proteinExistence type="predicted"/>
<dbReference type="GeneID" id="58546424"/>
<reference evidence="2" key="4">
    <citation type="journal article" date="2022" name="PLoS Pathog.">
        <title>Chromosome-level genome of Schistosoma haematobium underpins genome-wide explorations of molecular variation.</title>
        <authorList>
            <person name="Stroehlein A.J."/>
            <person name="Korhonen P.K."/>
            <person name="Lee V.V."/>
            <person name="Ralph S.A."/>
            <person name="Mentink-Kane M."/>
            <person name="You H."/>
            <person name="McManus D.P."/>
            <person name="Tchuente L.T."/>
            <person name="Stothard J.R."/>
            <person name="Kaur P."/>
            <person name="Dudchenko O."/>
            <person name="Aiden E.L."/>
            <person name="Yang B."/>
            <person name="Yang H."/>
            <person name="Emery A.M."/>
            <person name="Webster B.L."/>
            <person name="Brindley P.J."/>
            <person name="Rollinson D."/>
            <person name="Chang B.C.H."/>
            <person name="Gasser R.B."/>
            <person name="Young N.D."/>
        </authorList>
    </citation>
    <scope>NUCLEOTIDE SEQUENCE</scope>
</reference>
<comment type="caution">
    <text evidence="2">The sequence shown here is derived from an EMBL/GenBank/DDBJ whole genome shotgun (WGS) entry which is preliminary data.</text>
</comment>
<reference evidence="2" key="1">
    <citation type="journal article" date="2012" name="Nat. Genet.">
        <title>Whole-genome sequence of Schistosoma haematobium.</title>
        <authorList>
            <person name="Young N.D."/>
            <person name="Jex A.R."/>
            <person name="Li B."/>
            <person name="Liu S."/>
            <person name="Yang L."/>
            <person name="Xiong Z."/>
            <person name="Li Y."/>
            <person name="Cantacessi C."/>
            <person name="Hall R.S."/>
            <person name="Xu X."/>
            <person name="Chen F."/>
            <person name="Wu X."/>
            <person name="Zerlotini A."/>
            <person name="Oliveira G."/>
            <person name="Hofmann A."/>
            <person name="Zhang G."/>
            <person name="Fang X."/>
            <person name="Kang Y."/>
            <person name="Campbell B.E."/>
            <person name="Loukas A."/>
            <person name="Ranganathan S."/>
            <person name="Rollinson D."/>
            <person name="Rinaldi G."/>
            <person name="Brindley P.J."/>
            <person name="Yang H."/>
            <person name="Wang J."/>
            <person name="Wang J."/>
            <person name="Gasser R.B."/>
        </authorList>
    </citation>
    <scope>NUCLEOTIDE SEQUENCE</scope>
</reference>
<dbReference type="InterPro" id="IPR036691">
    <property type="entry name" value="Endo/exonu/phosph_ase_sf"/>
</dbReference>
<feature type="compositionally biased region" description="Basic and acidic residues" evidence="1">
    <location>
        <begin position="12"/>
        <end position="25"/>
    </location>
</feature>
<dbReference type="AlphaFoldDB" id="A0A6A5DLG5"/>
<dbReference type="KEGG" id="shx:MS3_00009607"/>
<evidence type="ECO:0000313" key="3">
    <source>
        <dbReference type="Proteomes" id="UP000471633"/>
    </source>
</evidence>
<keyword evidence="3" id="KW-1185">Reference proteome</keyword>
<organism evidence="2 3">
    <name type="scientific">Schistosoma haematobium</name>
    <name type="common">Blood fluke</name>
    <dbReference type="NCBI Taxonomy" id="6185"/>
    <lineage>
        <taxon>Eukaryota</taxon>
        <taxon>Metazoa</taxon>
        <taxon>Spiralia</taxon>
        <taxon>Lophotrochozoa</taxon>
        <taxon>Platyhelminthes</taxon>
        <taxon>Trematoda</taxon>
        <taxon>Digenea</taxon>
        <taxon>Strigeidida</taxon>
        <taxon>Schistosomatoidea</taxon>
        <taxon>Schistosomatidae</taxon>
        <taxon>Schistosoma</taxon>
    </lineage>
</organism>
<evidence type="ECO:0000313" key="2">
    <source>
        <dbReference type="EMBL" id="KAH9579467.1"/>
    </source>
</evidence>
<dbReference type="Proteomes" id="UP000471633">
    <property type="component" value="Unassembled WGS sequence"/>
</dbReference>
<dbReference type="CTD" id="58546424"/>
<dbReference type="RefSeq" id="XP_035588146.1">
    <property type="nucleotide sequence ID" value="XM_035731290.1"/>
</dbReference>
<reference evidence="2" key="3">
    <citation type="submission" date="2021-06" db="EMBL/GenBank/DDBJ databases">
        <title>Chromosome-level genome assembly for S. haematobium.</title>
        <authorList>
            <person name="Stroehlein A.J."/>
        </authorList>
    </citation>
    <scope>NUCLEOTIDE SEQUENCE</scope>
</reference>